<evidence type="ECO:0000256" key="1">
    <source>
        <dbReference type="SAM" id="MobiDB-lite"/>
    </source>
</evidence>
<feature type="compositionally biased region" description="Acidic residues" evidence="1">
    <location>
        <begin position="76"/>
        <end position="89"/>
    </location>
</feature>
<sequence>MNNIKKNKAKKPTERVSFYIALSICMMAVGLAVWSAYTSFGDMPEEDDESYFGSLSSPTAAVAQEMTGVTVPAETEAYEETEPEPETEQPTEKHSVIVSETNPETKDVAHIGGLDPLQAVLRVKESLIWPVKSQNVIKPYSEESVYSNTMKDYRAHTGCDFSAEEGESVYAMCAGTVKNISSSELYGIIVEVDCGDFTVYYCGLNSDLNVEKDSTIEAGDTIGTVGMIPCENDSTHVHVEIRVGDRLIDPLSVIDSER</sequence>
<evidence type="ECO:0000313" key="5">
    <source>
        <dbReference type="Proteomes" id="UP000633365"/>
    </source>
</evidence>
<gene>
    <name evidence="4" type="ORF">JKK62_11560</name>
</gene>
<protein>
    <submittedName>
        <fullName evidence="4">M23 family metallopeptidase</fullName>
    </submittedName>
</protein>
<comment type="caution">
    <text evidence="4">The sequence shown here is derived from an EMBL/GenBank/DDBJ whole genome shotgun (WGS) entry which is preliminary data.</text>
</comment>
<dbReference type="InterPro" id="IPR050570">
    <property type="entry name" value="Cell_wall_metabolism_enzyme"/>
</dbReference>
<feature type="region of interest" description="Disordered" evidence="1">
    <location>
        <begin position="74"/>
        <end position="93"/>
    </location>
</feature>
<organism evidence="4 5">
    <name type="scientific">Ruminococcus difficilis</name>
    <dbReference type="NCBI Taxonomy" id="2763069"/>
    <lineage>
        <taxon>Bacteria</taxon>
        <taxon>Bacillati</taxon>
        <taxon>Bacillota</taxon>
        <taxon>Clostridia</taxon>
        <taxon>Eubacteriales</taxon>
        <taxon>Oscillospiraceae</taxon>
        <taxon>Ruminococcus</taxon>
    </lineage>
</organism>
<dbReference type="CDD" id="cd12797">
    <property type="entry name" value="M23_peptidase"/>
    <property type="match status" value="1"/>
</dbReference>
<dbReference type="GO" id="GO:0004222">
    <property type="term" value="F:metalloendopeptidase activity"/>
    <property type="evidence" value="ECO:0007669"/>
    <property type="project" value="TreeGrafter"/>
</dbReference>
<keyword evidence="2" id="KW-0472">Membrane</keyword>
<name>A0A935C5W9_9FIRM</name>
<feature type="transmembrane region" description="Helical" evidence="2">
    <location>
        <begin position="16"/>
        <end position="37"/>
    </location>
</feature>
<dbReference type="Pfam" id="PF01551">
    <property type="entry name" value="Peptidase_M23"/>
    <property type="match status" value="1"/>
</dbReference>
<proteinExistence type="predicted"/>
<evidence type="ECO:0000259" key="3">
    <source>
        <dbReference type="Pfam" id="PF01551"/>
    </source>
</evidence>
<evidence type="ECO:0000313" key="4">
    <source>
        <dbReference type="EMBL" id="MBK6089268.1"/>
    </source>
</evidence>
<dbReference type="RefSeq" id="WP_201428023.1">
    <property type="nucleotide sequence ID" value="NZ_JAEQMG010000122.1"/>
</dbReference>
<dbReference type="PANTHER" id="PTHR21666">
    <property type="entry name" value="PEPTIDASE-RELATED"/>
    <property type="match status" value="1"/>
</dbReference>
<keyword evidence="5" id="KW-1185">Reference proteome</keyword>
<feature type="domain" description="M23ase beta-sheet core" evidence="3">
    <location>
        <begin position="155"/>
        <end position="250"/>
    </location>
</feature>
<dbReference type="Gene3D" id="2.70.70.10">
    <property type="entry name" value="Glucose Permease (Domain IIA)"/>
    <property type="match status" value="1"/>
</dbReference>
<dbReference type="AlphaFoldDB" id="A0A935C5W9"/>
<dbReference type="InterPro" id="IPR016047">
    <property type="entry name" value="M23ase_b-sheet_dom"/>
</dbReference>
<accession>A0A935C5W9</accession>
<evidence type="ECO:0000256" key="2">
    <source>
        <dbReference type="SAM" id="Phobius"/>
    </source>
</evidence>
<dbReference type="PANTHER" id="PTHR21666:SF270">
    <property type="entry name" value="MUREIN HYDROLASE ACTIVATOR ENVC"/>
    <property type="match status" value="1"/>
</dbReference>
<keyword evidence="2" id="KW-0812">Transmembrane</keyword>
<dbReference type="SUPFAM" id="SSF51261">
    <property type="entry name" value="Duplicated hybrid motif"/>
    <property type="match status" value="1"/>
</dbReference>
<dbReference type="EMBL" id="JAEQMG010000122">
    <property type="protein sequence ID" value="MBK6089268.1"/>
    <property type="molecule type" value="Genomic_DNA"/>
</dbReference>
<dbReference type="Proteomes" id="UP000633365">
    <property type="component" value="Unassembled WGS sequence"/>
</dbReference>
<reference evidence="4" key="1">
    <citation type="submission" date="2021-01" db="EMBL/GenBank/DDBJ databases">
        <title>Genome public.</title>
        <authorList>
            <person name="Liu C."/>
            <person name="Sun Q."/>
        </authorList>
    </citation>
    <scope>NUCLEOTIDE SEQUENCE</scope>
    <source>
        <strain evidence="4">M6</strain>
    </source>
</reference>
<keyword evidence="2" id="KW-1133">Transmembrane helix</keyword>
<dbReference type="InterPro" id="IPR011055">
    <property type="entry name" value="Dup_hybrid_motif"/>
</dbReference>